<dbReference type="Proteomes" id="UP000823405">
    <property type="component" value="Unassembled WGS sequence"/>
</dbReference>
<protein>
    <recommendedName>
        <fullName evidence="4">F-box domain-containing protein</fullName>
    </recommendedName>
</protein>
<evidence type="ECO:0008006" key="4">
    <source>
        <dbReference type="Google" id="ProtNLM"/>
    </source>
</evidence>
<feature type="compositionally biased region" description="Low complexity" evidence="1">
    <location>
        <begin position="225"/>
        <end position="245"/>
    </location>
</feature>
<organism evidence="2 3">
    <name type="scientific">Linnemannia gamsii</name>
    <dbReference type="NCBI Taxonomy" id="64522"/>
    <lineage>
        <taxon>Eukaryota</taxon>
        <taxon>Fungi</taxon>
        <taxon>Fungi incertae sedis</taxon>
        <taxon>Mucoromycota</taxon>
        <taxon>Mortierellomycotina</taxon>
        <taxon>Mortierellomycetes</taxon>
        <taxon>Mortierellales</taxon>
        <taxon>Mortierellaceae</taxon>
        <taxon>Linnemannia</taxon>
    </lineage>
</organism>
<proteinExistence type="predicted"/>
<evidence type="ECO:0000313" key="2">
    <source>
        <dbReference type="EMBL" id="KAG0307877.1"/>
    </source>
</evidence>
<evidence type="ECO:0000313" key="3">
    <source>
        <dbReference type="Proteomes" id="UP000823405"/>
    </source>
</evidence>
<accession>A0A9P6QYM9</accession>
<gene>
    <name evidence="2" type="ORF">BGZ97_000249</name>
</gene>
<name>A0A9P6QYM9_9FUNG</name>
<dbReference type="EMBL" id="JAAAIN010001038">
    <property type="protein sequence ID" value="KAG0307877.1"/>
    <property type="molecule type" value="Genomic_DNA"/>
</dbReference>
<dbReference type="AlphaFoldDB" id="A0A9P6QYM9"/>
<reference evidence="2" key="1">
    <citation type="journal article" date="2020" name="Fungal Divers.">
        <title>Resolving the Mortierellaceae phylogeny through synthesis of multi-gene phylogenetics and phylogenomics.</title>
        <authorList>
            <person name="Vandepol N."/>
            <person name="Liber J."/>
            <person name="Desiro A."/>
            <person name="Na H."/>
            <person name="Kennedy M."/>
            <person name="Barry K."/>
            <person name="Grigoriev I.V."/>
            <person name="Miller A.N."/>
            <person name="O'Donnell K."/>
            <person name="Stajich J.E."/>
            <person name="Bonito G."/>
        </authorList>
    </citation>
    <scope>NUCLEOTIDE SEQUENCE</scope>
    <source>
        <strain evidence="2">NVP60</strain>
    </source>
</reference>
<evidence type="ECO:0000256" key="1">
    <source>
        <dbReference type="SAM" id="MobiDB-lite"/>
    </source>
</evidence>
<comment type="caution">
    <text evidence="2">The sequence shown here is derived from an EMBL/GenBank/DDBJ whole genome shotgun (WGS) entry which is preliminary data.</text>
</comment>
<feature type="region of interest" description="Disordered" evidence="1">
    <location>
        <begin position="225"/>
        <end position="248"/>
    </location>
</feature>
<keyword evidence="3" id="KW-1185">Reference proteome</keyword>
<sequence>MICDPLDVKDLIHCLQVSPLWYGLFLPQAKRHIRVYCNLTTTDATATLLQALEGLENAGQIKTLLIDIDSDTAKVGQFLHSAFSCPSLPSPSSIQRNTFFLEHPADLKRSEGALSLVEKCPKLQVLRVLHHRHVQAYTATTTFASPPSYKANTSFNPYILQPSPLLAHTSLTQIAIYLPHISLPRGFLTSLLQSLPQSLLDLEVRVKSWLPSSYTATATAVESLLTPKSPPSSSSNCSGNDTTTTKGRTMMPSVRSLCLTTTNHGHSWENQLNNTEDRRTTYAKYVDSCSLGWSFLPLLNTSTRLQDLTLHGYTGNHIHSLLQALLDTSARDTLESLDFGFENGYTRHPLPETARLQATFSRLRIFRLRGTLTSLSEVVQQQVPDLIARSKETIEVVDVDLWIQKSWWRIENPSHVGPVWKWKEWANLEEFSVRMGEVDLSDGSVEEEDVGYASRSSFKSLVWSGHSDTVVALEDLRSNKNKSASAASTLAQTPRTSMQTLRNAGIAMTPEEALQRITRNMMANASNGPFVR</sequence>